<name>A0A1J1I4J1_9DIPT</name>
<gene>
    <name evidence="1" type="ORF">CLUMA_CG008013</name>
</gene>
<evidence type="ECO:0000313" key="2">
    <source>
        <dbReference type="Proteomes" id="UP000183832"/>
    </source>
</evidence>
<dbReference type="Proteomes" id="UP000183832">
    <property type="component" value="Unassembled WGS sequence"/>
</dbReference>
<evidence type="ECO:0000313" key="1">
    <source>
        <dbReference type="EMBL" id="CRK94508.1"/>
    </source>
</evidence>
<dbReference type="EMBL" id="CVRI01000039">
    <property type="protein sequence ID" value="CRK94508.1"/>
    <property type="molecule type" value="Genomic_DNA"/>
</dbReference>
<reference evidence="1 2" key="1">
    <citation type="submission" date="2015-04" db="EMBL/GenBank/DDBJ databases">
        <authorList>
            <person name="Syromyatnikov M.Y."/>
            <person name="Popov V.N."/>
        </authorList>
    </citation>
    <scope>NUCLEOTIDE SEQUENCE [LARGE SCALE GENOMIC DNA]</scope>
</reference>
<dbReference type="AlphaFoldDB" id="A0A1J1I4J1"/>
<proteinExistence type="predicted"/>
<keyword evidence="2" id="KW-1185">Reference proteome</keyword>
<sequence>MWEEYFKGWLKESARNVMKQLVKSIKHNSSQFFLAASKYKDHHFVALKSQKIFTCCFRNSFMDFLVELLNNI</sequence>
<organism evidence="1 2">
    <name type="scientific">Clunio marinus</name>
    <dbReference type="NCBI Taxonomy" id="568069"/>
    <lineage>
        <taxon>Eukaryota</taxon>
        <taxon>Metazoa</taxon>
        <taxon>Ecdysozoa</taxon>
        <taxon>Arthropoda</taxon>
        <taxon>Hexapoda</taxon>
        <taxon>Insecta</taxon>
        <taxon>Pterygota</taxon>
        <taxon>Neoptera</taxon>
        <taxon>Endopterygota</taxon>
        <taxon>Diptera</taxon>
        <taxon>Nematocera</taxon>
        <taxon>Chironomoidea</taxon>
        <taxon>Chironomidae</taxon>
        <taxon>Clunio</taxon>
    </lineage>
</organism>
<protein>
    <submittedName>
        <fullName evidence="1">CLUMA_CG008013, isoform A</fullName>
    </submittedName>
</protein>
<accession>A0A1J1I4J1</accession>